<gene>
    <name evidence="2" type="ORF">H6G24_29165</name>
</gene>
<evidence type="ECO:0000259" key="1">
    <source>
        <dbReference type="Pfam" id="PF14285"/>
    </source>
</evidence>
<evidence type="ECO:0000313" key="3">
    <source>
        <dbReference type="Proteomes" id="UP000658514"/>
    </source>
</evidence>
<keyword evidence="3" id="KW-1185">Reference proteome</keyword>
<evidence type="ECO:0000313" key="2">
    <source>
        <dbReference type="EMBL" id="MBD2199506.1"/>
    </source>
</evidence>
<feature type="domain" description="DUF4367" evidence="1">
    <location>
        <begin position="126"/>
        <end position="165"/>
    </location>
</feature>
<organism evidence="2 3">
    <name type="scientific">Calothrix parietina FACHB-288</name>
    <dbReference type="NCBI Taxonomy" id="2692896"/>
    <lineage>
        <taxon>Bacteria</taxon>
        <taxon>Bacillati</taxon>
        <taxon>Cyanobacteriota</taxon>
        <taxon>Cyanophyceae</taxon>
        <taxon>Nostocales</taxon>
        <taxon>Calotrichaceae</taxon>
        <taxon>Calothrix</taxon>
    </lineage>
</organism>
<comment type="caution">
    <text evidence="2">The sequence shown here is derived from an EMBL/GenBank/DDBJ whole genome shotgun (WGS) entry which is preliminary data.</text>
</comment>
<sequence length="175" mass="20152">MSLTILSTSLVTQIKSTLATPAPIFRPISEIQKKLPTDIIMRLPAYVPTHGRKFYPFYKSKNQMVSIILRSSPTESCEEFSNCIAVHFSVYKPDSLEVRELKDRIQVNHTENIVLKSNVRAIYGFEIFESHVVDKYVIWEQDKFVFHISSGYLSRQEIINVAKSMAKEPLIRSAR</sequence>
<protein>
    <recommendedName>
        <fullName evidence="1">DUF4367 domain-containing protein</fullName>
    </recommendedName>
</protein>
<accession>A0ABR8AHL1</accession>
<proteinExistence type="predicted"/>
<reference evidence="2 3" key="1">
    <citation type="journal article" date="2020" name="ISME J.">
        <title>Comparative genomics reveals insights into cyanobacterial evolution and habitat adaptation.</title>
        <authorList>
            <person name="Chen M.Y."/>
            <person name="Teng W.K."/>
            <person name="Zhao L."/>
            <person name="Hu C.X."/>
            <person name="Zhou Y.K."/>
            <person name="Han B.P."/>
            <person name="Song L.R."/>
            <person name="Shu W.S."/>
        </authorList>
    </citation>
    <scope>NUCLEOTIDE SEQUENCE [LARGE SCALE GENOMIC DNA]</scope>
    <source>
        <strain evidence="2 3">FACHB-288</strain>
    </source>
</reference>
<name>A0ABR8AHL1_9CYAN</name>
<dbReference type="EMBL" id="JACJQH010000061">
    <property type="protein sequence ID" value="MBD2199506.1"/>
    <property type="molecule type" value="Genomic_DNA"/>
</dbReference>
<dbReference type="InterPro" id="IPR025377">
    <property type="entry name" value="DUF4367"/>
</dbReference>
<dbReference type="Pfam" id="PF14285">
    <property type="entry name" value="DUF4367"/>
    <property type="match status" value="1"/>
</dbReference>
<dbReference type="Proteomes" id="UP000658514">
    <property type="component" value="Unassembled WGS sequence"/>
</dbReference>
<dbReference type="RefSeq" id="WP_190548699.1">
    <property type="nucleotide sequence ID" value="NZ_CAWPNO010000097.1"/>
</dbReference>